<dbReference type="GO" id="GO:0003677">
    <property type="term" value="F:DNA binding"/>
    <property type="evidence" value="ECO:0007669"/>
    <property type="project" value="UniProtKB-KW"/>
</dbReference>
<sequence length="563" mass="62037">MPPAPQPQPQTATQLRRLDPKIWRACAGTSVQIPIVNSRVYYFPQGHLEQTSSPPQFLSPHLLSKPVIPCRISVVSFLADPVTDEVFAKLLLHPDNGFSNTHHYNHFDSSVKASDDDRFRGSVLTPVFPPLNYQADPPVQTLSVTDVHGVVWEFRHIYRGTPRRHLLTTGWSKFVNNKKLVAGDSVVFMKNWRGEMFIGIGGMRRMVEEEQQEEGCKGFGGREGFSRNGSGKSSAKAVAEAAESAAQDMPFEVVYYPRAGWSDFVVKAEVVEEALKVFLTPGMRVKMAMETEDSSRMTWFQGTISSASVPDNVPWQDSPWRMLQVTWDEPEVLQNAKRVSPWQVEYVSPTPQLHTACPPAKRFRAPHSSGPLSDGEGDSLFAMTGFTNSSMGNMKQPLLNCETFPAGMQGARHDLFSVSNFSNFVSEKTANACTDNSFGNITVPKLKRVSTELNIGSSLSDNLSPDSQSSVHSFGTEFVGSQCCNSTKLAAGSFQLFGKIIHMNQPVESGFHGSGCTGDDGSKGYNETEGIDNPPNLSLTCSKLLDRLDVQYQRASAIEACYL</sequence>
<dbReference type="SMART" id="SM01019">
    <property type="entry name" value="B3"/>
    <property type="match status" value="1"/>
</dbReference>
<protein>
    <recommendedName>
        <fullName evidence="8">Auxin response factor</fullName>
    </recommendedName>
</protein>
<dbReference type="KEGG" id="qsa:O6P43_015247"/>
<evidence type="ECO:0000256" key="1">
    <source>
        <dbReference type="ARBA" id="ARBA00004123"/>
    </source>
</evidence>
<dbReference type="Pfam" id="PF06507">
    <property type="entry name" value="ARF_AD"/>
    <property type="match status" value="1"/>
</dbReference>
<comment type="caution">
    <text evidence="10">The sequence shown here is derived from an EMBL/GenBank/DDBJ whole genome shotgun (WGS) entry which is preliminary data.</text>
</comment>
<comment type="subcellular location">
    <subcellularLocation>
        <location evidence="1 8">Nucleus</location>
    </subcellularLocation>
</comment>
<dbReference type="SUPFAM" id="SSF101936">
    <property type="entry name" value="DNA-binding pseudobarrel domain"/>
    <property type="match status" value="1"/>
</dbReference>
<dbReference type="PROSITE" id="PS50863">
    <property type="entry name" value="B3"/>
    <property type="match status" value="1"/>
</dbReference>
<dbReference type="PANTHER" id="PTHR31384">
    <property type="entry name" value="AUXIN RESPONSE FACTOR 4-RELATED"/>
    <property type="match status" value="1"/>
</dbReference>
<dbReference type="PANTHER" id="PTHR31384:SF94">
    <property type="entry name" value="AUXIN RESPONSE FACTOR 17"/>
    <property type="match status" value="1"/>
</dbReference>
<gene>
    <name evidence="10" type="ORF">O6P43_015247</name>
</gene>
<comment type="function">
    <text evidence="8">Auxin response factors (ARFs) are transcriptional factors that bind specifically to the DNA sequence 5'-TGTCTC-3' found in the auxin-responsive promoter elements (AuxREs).</text>
</comment>
<evidence type="ECO:0000256" key="3">
    <source>
        <dbReference type="ARBA" id="ARBA00023015"/>
    </source>
</evidence>
<dbReference type="InterPro" id="IPR015300">
    <property type="entry name" value="DNA-bd_pseudobarrel_sf"/>
</dbReference>
<keyword evidence="11" id="KW-1185">Reference proteome</keyword>
<dbReference type="AlphaFoldDB" id="A0AAD7LWU2"/>
<reference evidence="10" key="1">
    <citation type="journal article" date="2023" name="Science">
        <title>Elucidation of the pathway for biosynthesis of saponin adjuvants from the soapbark tree.</title>
        <authorList>
            <person name="Reed J."/>
            <person name="Orme A."/>
            <person name="El-Demerdash A."/>
            <person name="Owen C."/>
            <person name="Martin L.B.B."/>
            <person name="Misra R.C."/>
            <person name="Kikuchi S."/>
            <person name="Rejzek M."/>
            <person name="Martin A.C."/>
            <person name="Harkess A."/>
            <person name="Leebens-Mack J."/>
            <person name="Louveau T."/>
            <person name="Stephenson M.J."/>
            <person name="Osbourn A."/>
        </authorList>
    </citation>
    <scope>NUCLEOTIDE SEQUENCE</scope>
    <source>
        <strain evidence="10">S10</strain>
    </source>
</reference>
<dbReference type="InterPro" id="IPR044835">
    <property type="entry name" value="ARF_plant"/>
</dbReference>
<organism evidence="10 11">
    <name type="scientific">Quillaja saponaria</name>
    <name type="common">Soap bark tree</name>
    <dbReference type="NCBI Taxonomy" id="32244"/>
    <lineage>
        <taxon>Eukaryota</taxon>
        <taxon>Viridiplantae</taxon>
        <taxon>Streptophyta</taxon>
        <taxon>Embryophyta</taxon>
        <taxon>Tracheophyta</taxon>
        <taxon>Spermatophyta</taxon>
        <taxon>Magnoliopsida</taxon>
        <taxon>eudicotyledons</taxon>
        <taxon>Gunneridae</taxon>
        <taxon>Pentapetalae</taxon>
        <taxon>rosids</taxon>
        <taxon>fabids</taxon>
        <taxon>Fabales</taxon>
        <taxon>Quillajaceae</taxon>
        <taxon>Quillaja</taxon>
    </lineage>
</organism>
<keyword evidence="5 8" id="KW-0804">Transcription</keyword>
<keyword evidence="7 8" id="KW-0927">Auxin signaling pathway</keyword>
<comment type="similarity">
    <text evidence="2 8">Belongs to the ARF family.</text>
</comment>
<evidence type="ECO:0000256" key="7">
    <source>
        <dbReference type="ARBA" id="ARBA00023294"/>
    </source>
</evidence>
<feature type="domain" description="TF-B3" evidence="9">
    <location>
        <begin position="141"/>
        <end position="204"/>
    </location>
</feature>
<dbReference type="Gene3D" id="2.40.330.10">
    <property type="entry name" value="DNA-binding pseudobarrel domain"/>
    <property type="match status" value="1"/>
</dbReference>
<evidence type="ECO:0000313" key="11">
    <source>
        <dbReference type="Proteomes" id="UP001163823"/>
    </source>
</evidence>
<evidence type="ECO:0000256" key="8">
    <source>
        <dbReference type="RuleBase" id="RU004561"/>
    </source>
</evidence>
<proteinExistence type="inferred from homology"/>
<keyword evidence="6 8" id="KW-0539">Nucleus</keyword>
<evidence type="ECO:0000259" key="9">
    <source>
        <dbReference type="PROSITE" id="PS50863"/>
    </source>
</evidence>
<dbReference type="Proteomes" id="UP001163823">
    <property type="component" value="Chromosome 6"/>
</dbReference>
<evidence type="ECO:0000256" key="5">
    <source>
        <dbReference type="ARBA" id="ARBA00023163"/>
    </source>
</evidence>
<comment type="subunit">
    <text evidence="8">Homodimers and heterodimers.</text>
</comment>
<keyword evidence="3 8" id="KW-0805">Transcription regulation</keyword>
<dbReference type="GO" id="GO:0006355">
    <property type="term" value="P:regulation of DNA-templated transcription"/>
    <property type="evidence" value="ECO:0007669"/>
    <property type="project" value="InterPro"/>
</dbReference>
<dbReference type="Pfam" id="PF02362">
    <property type="entry name" value="B3"/>
    <property type="match status" value="1"/>
</dbReference>
<dbReference type="GO" id="GO:0009734">
    <property type="term" value="P:auxin-activated signaling pathway"/>
    <property type="evidence" value="ECO:0007669"/>
    <property type="project" value="UniProtKB-KW"/>
</dbReference>
<evidence type="ECO:0000313" key="10">
    <source>
        <dbReference type="EMBL" id="KAJ7965644.1"/>
    </source>
</evidence>
<accession>A0AAD7LWU2</accession>
<dbReference type="GO" id="GO:0005634">
    <property type="term" value="C:nucleus"/>
    <property type="evidence" value="ECO:0007669"/>
    <property type="project" value="UniProtKB-SubCell"/>
</dbReference>
<dbReference type="InterPro" id="IPR003340">
    <property type="entry name" value="B3_DNA-bd"/>
</dbReference>
<dbReference type="InterPro" id="IPR010525">
    <property type="entry name" value="ARF_dom"/>
</dbReference>
<evidence type="ECO:0000256" key="6">
    <source>
        <dbReference type="ARBA" id="ARBA00023242"/>
    </source>
</evidence>
<name>A0AAD7LWU2_QUISA</name>
<evidence type="ECO:0000256" key="2">
    <source>
        <dbReference type="ARBA" id="ARBA00007853"/>
    </source>
</evidence>
<keyword evidence="4 8" id="KW-0238">DNA-binding</keyword>
<evidence type="ECO:0000256" key="4">
    <source>
        <dbReference type="ARBA" id="ARBA00023125"/>
    </source>
</evidence>
<dbReference type="CDD" id="cd10017">
    <property type="entry name" value="B3_DNA"/>
    <property type="match status" value="1"/>
</dbReference>
<dbReference type="Gene3D" id="2.30.30.1040">
    <property type="match status" value="1"/>
</dbReference>
<dbReference type="EMBL" id="JARAOO010000006">
    <property type="protein sequence ID" value="KAJ7965644.1"/>
    <property type="molecule type" value="Genomic_DNA"/>
</dbReference>